<dbReference type="AlphaFoldDB" id="A0A2P5CUK1"/>
<evidence type="ECO:0000313" key="1">
    <source>
        <dbReference type="EMBL" id="PON64738.1"/>
    </source>
</evidence>
<gene>
    <name evidence="1" type="ORF">PanWU01x14_122130</name>
</gene>
<accession>A0A2P5CUK1</accession>
<proteinExistence type="predicted"/>
<dbReference type="EMBL" id="JXTB01000093">
    <property type="protein sequence ID" value="PON64738.1"/>
    <property type="molecule type" value="Genomic_DNA"/>
</dbReference>
<dbReference type="Proteomes" id="UP000237105">
    <property type="component" value="Unassembled WGS sequence"/>
</dbReference>
<sequence>MKFPSDCEDYFCIDMVDRMVDEAYGNTTIRDLLEDSLINSCNMETLEAKEYLNLLNVVPRFEKTKQKFK</sequence>
<dbReference type="OrthoDB" id="778454at2759"/>
<reference evidence="2" key="1">
    <citation type="submission" date="2016-06" db="EMBL/GenBank/DDBJ databases">
        <title>Parallel loss of symbiosis genes in relatives of nitrogen-fixing non-legume Parasponia.</title>
        <authorList>
            <person name="Van Velzen R."/>
            <person name="Holmer R."/>
            <person name="Bu F."/>
            <person name="Rutten L."/>
            <person name="Van Zeijl A."/>
            <person name="Liu W."/>
            <person name="Santuari L."/>
            <person name="Cao Q."/>
            <person name="Sharma T."/>
            <person name="Shen D."/>
            <person name="Roswanjaya Y."/>
            <person name="Wardhani T."/>
            <person name="Kalhor M.S."/>
            <person name="Jansen J."/>
            <person name="Van den Hoogen J."/>
            <person name="Gungor B."/>
            <person name="Hartog M."/>
            <person name="Hontelez J."/>
            <person name="Verver J."/>
            <person name="Yang W.-C."/>
            <person name="Schijlen E."/>
            <person name="Repin R."/>
            <person name="Schilthuizen M."/>
            <person name="Schranz E."/>
            <person name="Heidstra R."/>
            <person name="Miyata K."/>
            <person name="Fedorova E."/>
            <person name="Kohlen W."/>
            <person name="Bisseling T."/>
            <person name="Smit S."/>
            <person name="Geurts R."/>
        </authorList>
    </citation>
    <scope>NUCLEOTIDE SEQUENCE [LARGE SCALE GENOMIC DNA]</scope>
    <source>
        <strain evidence="2">cv. WU1-14</strain>
    </source>
</reference>
<organism evidence="1 2">
    <name type="scientific">Parasponia andersonii</name>
    <name type="common">Sponia andersonii</name>
    <dbReference type="NCBI Taxonomy" id="3476"/>
    <lineage>
        <taxon>Eukaryota</taxon>
        <taxon>Viridiplantae</taxon>
        <taxon>Streptophyta</taxon>
        <taxon>Embryophyta</taxon>
        <taxon>Tracheophyta</taxon>
        <taxon>Spermatophyta</taxon>
        <taxon>Magnoliopsida</taxon>
        <taxon>eudicotyledons</taxon>
        <taxon>Gunneridae</taxon>
        <taxon>Pentapetalae</taxon>
        <taxon>rosids</taxon>
        <taxon>fabids</taxon>
        <taxon>Rosales</taxon>
        <taxon>Cannabaceae</taxon>
        <taxon>Parasponia</taxon>
    </lineage>
</organism>
<protein>
    <submittedName>
        <fullName evidence="1">Uncharacterized protein</fullName>
    </submittedName>
</protein>
<feature type="non-terminal residue" evidence="1">
    <location>
        <position position="69"/>
    </location>
</feature>
<evidence type="ECO:0000313" key="2">
    <source>
        <dbReference type="Proteomes" id="UP000237105"/>
    </source>
</evidence>
<keyword evidence="2" id="KW-1185">Reference proteome</keyword>
<comment type="caution">
    <text evidence="1">The sequence shown here is derived from an EMBL/GenBank/DDBJ whole genome shotgun (WGS) entry which is preliminary data.</text>
</comment>
<name>A0A2P5CUK1_PARAD</name>